<organism evidence="1 2">
    <name type="scientific">Actinomadura bangladeshensis</name>
    <dbReference type="NCBI Taxonomy" id="453573"/>
    <lineage>
        <taxon>Bacteria</taxon>
        <taxon>Bacillati</taxon>
        <taxon>Actinomycetota</taxon>
        <taxon>Actinomycetes</taxon>
        <taxon>Streptosporangiales</taxon>
        <taxon>Thermomonosporaceae</taxon>
        <taxon>Actinomadura</taxon>
    </lineage>
</organism>
<proteinExistence type="predicted"/>
<accession>A0A6L9Q8U9</accession>
<name>A0A6L9Q8U9_9ACTN</name>
<dbReference type="InterPro" id="IPR045558">
    <property type="entry name" value="DUF6317"/>
</dbReference>
<protein>
    <submittedName>
        <fullName evidence="1">Uncharacterized protein</fullName>
    </submittedName>
</protein>
<dbReference type="Pfam" id="PF19840">
    <property type="entry name" value="DUF6317"/>
    <property type="match status" value="1"/>
</dbReference>
<reference evidence="1 2" key="1">
    <citation type="submission" date="2020-01" db="EMBL/GenBank/DDBJ databases">
        <title>Insect and environment-associated Actinomycetes.</title>
        <authorList>
            <person name="Currrie C."/>
            <person name="Chevrette M."/>
            <person name="Carlson C."/>
            <person name="Stubbendieck R."/>
            <person name="Wendt-Pienkowski E."/>
        </authorList>
    </citation>
    <scope>NUCLEOTIDE SEQUENCE [LARGE SCALE GENOMIC DNA]</scope>
    <source>
        <strain evidence="1 2">SID10258</strain>
    </source>
</reference>
<evidence type="ECO:0000313" key="1">
    <source>
        <dbReference type="EMBL" id="NEA21615.1"/>
    </source>
</evidence>
<gene>
    <name evidence="1" type="ORF">G3I70_03745</name>
</gene>
<dbReference type="Proteomes" id="UP000475532">
    <property type="component" value="Unassembled WGS sequence"/>
</dbReference>
<dbReference type="EMBL" id="JAAGLI010000093">
    <property type="protein sequence ID" value="NEA21615.1"/>
    <property type="molecule type" value="Genomic_DNA"/>
</dbReference>
<evidence type="ECO:0000313" key="2">
    <source>
        <dbReference type="Proteomes" id="UP000475532"/>
    </source>
</evidence>
<sequence length="116" mass="12594">MGGYEADVEAIIYTGYTFKKVAEDYKSYMSSGSLEKPSTGDPNTDQTLGTVLEMIYLVHGALADAIWQHGEKLQLVAEKYQAADDQSIVSLMQAAVTAATLRTDLPNFTALAEPKN</sequence>
<dbReference type="RefSeq" id="WP_163053240.1">
    <property type="nucleotide sequence ID" value="NZ_JAAGLI010000093.1"/>
</dbReference>
<dbReference type="AlphaFoldDB" id="A0A6L9Q8U9"/>
<comment type="caution">
    <text evidence="1">The sequence shown here is derived from an EMBL/GenBank/DDBJ whole genome shotgun (WGS) entry which is preliminary data.</text>
</comment>